<protein>
    <recommendedName>
        <fullName evidence="4">Secreted protein</fullName>
    </recommendedName>
</protein>
<evidence type="ECO:0000256" key="1">
    <source>
        <dbReference type="SAM" id="SignalP"/>
    </source>
</evidence>
<sequence>MSRRTTSLAVASLAAASLITLGSASASAKDHADWALEFLDHTEPEKNLSGTDPCYMNWESEPDPSLDGSLVPGEGMGAWASMTKGACLFTLTLQKSMGYTRNDIKRHWQKYSPTSEEYFDKINASPALGAPPPARETFFRRVTRAVDIEKGDILVIDKKIEIDPVTGMPVIDPMTGMPKGYAGHTVIITGAPKEILVQVNPRYSGTKQYAVPIVDSTETAHGCNEAYKDSRWSGDCSDGSMTPGIGKGFIRVYTDSLTGILLGYTWSVTSSMTSYYSPSNRPYRIGRPFKLMAPLPTEPPPPPP</sequence>
<name>A0A150QY08_SORCE</name>
<dbReference type="AlphaFoldDB" id="A0A150QY08"/>
<dbReference type="OrthoDB" id="5518612at2"/>
<dbReference type="EMBL" id="JEMA01000230">
    <property type="protein sequence ID" value="KYF72889.1"/>
    <property type="molecule type" value="Genomic_DNA"/>
</dbReference>
<proteinExistence type="predicted"/>
<feature type="chain" id="PRO_5007567238" description="Secreted protein" evidence="1">
    <location>
        <begin position="29"/>
        <end position="304"/>
    </location>
</feature>
<reference evidence="2 3" key="1">
    <citation type="submission" date="2014-02" db="EMBL/GenBank/DDBJ databases">
        <title>The small core and large imbalanced accessory genome model reveals a collaborative survival strategy of Sorangium cellulosum strains in nature.</title>
        <authorList>
            <person name="Han K."/>
            <person name="Peng R."/>
            <person name="Blom J."/>
            <person name="Li Y.-Z."/>
        </authorList>
    </citation>
    <scope>NUCLEOTIDE SEQUENCE [LARGE SCALE GENOMIC DNA]</scope>
    <source>
        <strain evidence="2 3">So0008-312</strain>
    </source>
</reference>
<organism evidence="2 3">
    <name type="scientific">Sorangium cellulosum</name>
    <name type="common">Polyangium cellulosum</name>
    <dbReference type="NCBI Taxonomy" id="56"/>
    <lineage>
        <taxon>Bacteria</taxon>
        <taxon>Pseudomonadati</taxon>
        <taxon>Myxococcota</taxon>
        <taxon>Polyangia</taxon>
        <taxon>Polyangiales</taxon>
        <taxon>Polyangiaceae</taxon>
        <taxon>Sorangium</taxon>
    </lineage>
</organism>
<feature type="signal peptide" evidence="1">
    <location>
        <begin position="1"/>
        <end position="28"/>
    </location>
</feature>
<keyword evidence="1" id="KW-0732">Signal</keyword>
<evidence type="ECO:0000313" key="2">
    <source>
        <dbReference type="EMBL" id="KYF72889.1"/>
    </source>
</evidence>
<gene>
    <name evidence="2" type="ORF">BE15_43410</name>
</gene>
<evidence type="ECO:0000313" key="3">
    <source>
        <dbReference type="Proteomes" id="UP000075260"/>
    </source>
</evidence>
<comment type="caution">
    <text evidence="2">The sequence shown here is derived from an EMBL/GenBank/DDBJ whole genome shotgun (WGS) entry which is preliminary data.</text>
</comment>
<evidence type="ECO:0008006" key="4">
    <source>
        <dbReference type="Google" id="ProtNLM"/>
    </source>
</evidence>
<accession>A0A150QY08</accession>
<dbReference type="Proteomes" id="UP000075260">
    <property type="component" value="Unassembled WGS sequence"/>
</dbReference>